<dbReference type="InterPro" id="IPR002909">
    <property type="entry name" value="IPT_dom"/>
</dbReference>
<dbReference type="RefSeq" id="WP_013236385.1">
    <property type="nucleotide sequence ID" value="NC_014323.1"/>
</dbReference>
<dbReference type="Pfam" id="PF16640">
    <property type="entry name" value="Big_3_5"/>
    <property type="match status" value="7"/>
</dbReference>
<dbReference type="SUPFAM" id="SSF103515">
    <property type="entry name" value="Autotransporter"/>
    <property type="match status" value="1"/>
</dbReference>
<sequence length="1113" mass="110816">MAQRSRSPPTWQALIAGSGTVSFMDGAVTLGTVAVSSYAASLNISTLAPGSHALTAIFDGDATSSAPLTVTVAAATPTLSLGSSASAISYGGHLLFNAALSNGYAPSGSIEFHEGGAVLGAATLSGNTATLSLGNLTAGAHLITASYAGDGNNAAASSAALTVSVSPLSPTLSVSTSSNAIVYGATPTVTATLNGGLSPGGTILFKDGSATIGTIALSGNSASLPLPGLSVGSHAISAVYSGDSNHNSATASATTLTVGQVSSTVVLNASTSNTAFGTPVTLTATVGGSLPSGTVSFTDGGVVLGSAIVSGGVAVFSTRTLVIGTHSLEAQYGGDSNNAAASSAVATVTVTPRTPALTLSASSTSVSYGATLILNATLTGGAAATGLVRFTEGGVTLGATSLLAGAASLSLGRLAPGAHIIRASYAGDSNHAAATSSAITVTINKVAATVTLSATPASASLGSNVTFNAVISGSSGSLPGGSVVFREGGTTLATVNVVAGAASFSMSTLALGSHTITAHYSGDSNNASANSSGVVVGIGRSTPTLSLASSASALNEQAPLTLTATVAGGIAPTGTVSFMDGAAILGTVSLSGQRASLTLNTLTLGSHHLSAVYNGDSNNNSTRSTSVSVAVLSIRPAVTGVTPASGSALGNTRVSISGLRLAGASAVSFGGSAAPIVSSSETELVVLTSAHTAGTVDLVVTAASGTVTVAGGFSYATLADPASSTAVSAMVRAQTQAVQRFATAHLANFTQRLEALHGEGAAPSSFGLSFGQTNDPRREPSTWARGGDIVNYRDSELAYLRAGLRNTALAASSTASTSGADDQLPELPQVSEAVSRGDIAWWISGALDLVNQKDSAGQSSARLATSGVSVGGDYRISRTLTLGMGAGYSLSTYRADDDSASSRSQGVMGVLYASTRPADDLYVDVLAGYGVLRFDLSRYIADTGVLAAGSRTGRQVFASTTMGYEWRGQDWLVSPYVRLDLARATLDRYSESGGAGALSYFSQSLRNDAAYLGMRAQFDVTLPVGLLTPQARVAYQRSLQAAGTATMRYADPSLSSPLYSYSDGVQDSRQWLLTLGGRLLLKNGLALMLLYAHNAANAMTTSQSLNFQVSGRF</sequence>
<dbReference type="SUPFAM" id="SSF81296">
    <property type="entry name" value="E set domains"/>
    <property type="match status" value="1"/>
</dbReference>
<feature type="domain" description="Autotransporter" evidence="1">
    <location>
        <begin position="834"/>
        <end position="1113"/>
    </location>
</feature>
<evidence type="ECO:0000259" key="1">
    <source>
        <dbReference type="PROSITE" id="PS51208"/>
    </source>
</evidence>
<reference evidence="2 3" key="1">
    <citation type="submission" date="2010-04" db="EMBL/GenBank/DDBJ databases">
        <title>The genome of Herbaspirillum seropedicae SmR1, an endophytic, nitrogen-fixing, plant-growth promoting beta-Proteobacteria.</title>
        <authorList>
            <person name="Pedrosa F.O."/>
            <person name="Monteiro R.A."/>
            <person name="Wassem R."/>
            <person name="Cruz L.M."/>
            <person name="Ayub R.A."/>
            <person name="Colauto N.B."/>
            <person name="Fernandez M.A."/>
            <person name="Fungaro M.H.P."/>
            <person name="Grisard E.C."/>
            <person name="Hungria M."/>
            <person name="Madeira H.M.F."/>
            <person name="Nodari R.O."/>
            <person name="Osaku C.A."/>
            <person name="Petzl-Erler M.L."/>
            <person name="Terenzi H."/>
            <person name="Vieira L.G.E."/>
            <person name="Almeida M.I.M."/>
            <person name="Alves L.R."/>
            <person name="Arantes O.M.N."/>
            <person name="Balsanelli E."/>
            <person name="Barcellos F.G."/>
            <person name="Baura V.A."/>
            <person name="Binde D.R."/>
            <person name="Campo R.J."/>
            <person name="Chubatsu L.S."/>
            <person name="Chueire L.M.O."/>
            <person name="Ciferri R.R."/>
            <person name="Correa L.C."/>
            <person name="da Conceicao Silva J.L."/>
            <person name="Dabul A.N.G."/>
            <person name="Dambros B.P."/>
            <person name="Faoro H."/>
            <person name="Favetti A."/>
            <person name="Friedermann G."/>
            <person name="Furlaneto M.C."/>
            <person name="Gasques L.S."/>
            <person name="Gimenes C.C.T."/>
            <person name="Gioppo N.M.R."/>
            <person name="Glienke-Blanco C."/>
            <person name="Godoy L.P."/>
            <person name="Guerra M.P."/>
            <person name="Karp S."/>
            <person name="Kava-Cordeiro V."/>
            <person name="Margarido V.P."/>
            <person name="Mathioni S.M."/>
            <person name="Menck-Soares M.A."/>
            <person name="Murace N.K."/>
            <person name="Nicolas M.F."/>
            <person name="Oliveira C.E.C."/>
            <person name="Pagnan N.A.B."/>
            <person name="Pamphile J.A."/>
            <person name="Patussi E.V."/>
            <person name="Pereira L.F.P."/>
            <person name="Pereira-Ferrari L."/>
            <person name="Pinto F.G.S."/>
            <person name="Precoma C."/>
            <person name="Prioli A.J."/>
            <person name="Prioli S.M.A.P."/>
            <person name="Raittz R.T."/>
            <person name="Ramos H.J.O."/>
            <person name="Ribeiro E.M.S.F."/>
            <person name="Rigo L.U."/>
            <person name="Rocha C.L.M.S.C."/>
            <person name="Rocha S.N."/>
            <person name="Santos K."/>
            <person name="Satori D."/>
            <person name="Silva A.G."/>
            <person name="Simao R.C.G."/>
            <person name="Soares M.A.M."/>
            <person name="Souza E.M."/>
            <person name="Steffens M.B.R."/>
            <person name="Steindel M."/>
            <person name="Tadra-Sfeir M.Z."/>
            <person name="Takahashi E.K."/>
            <person name="Torres R.A."/>
            <person name="Valle J.S."/>
            <person name="Vernal J.I."/>
            <person name="Vilas-Boas L.A."/>
            <person name="Watanabe M.A.E."/>
            <person name="Weiss V.A."/>
            <person name="Yates M.A."/>
            <person name="Souza E.M."/>
        </authorList>
    </citation>
    <scope>NUCLEOTIDE SEQUENCE [LARGE SCALE GENOMIC DNA]</scope>
    <source>
        <strain evidence="2 3">SmR1</strain>
    </source>
</reference>
<dbReference type="InterPro" id="IPR014756">
    <property type="entry name" value="Ig_E-set"/>
</dbReference>
<dbReference type="CDD" id="cd00102">
    <property type="entry name" value="IPT"/>
    <property type="match status" value="1"/>
</dbReference>
<keyword evidence="3" id="KW-1185">Reference proteome</keyword>
<evidence type="ECO:0000313" key="3">
    <source>
        <dbReference type="Proteomes" id="UP000000329"/>
    </source>
</evidence>
<dbReference type="InterPro" id="IPR013783">
    <property type="entry name" value="Ig-like_fold"/>
</dbReference>
<dbReference type="eggNOG" id="COG5571">
    <property type="taxonomic scope" value="Bacteria"/>
</dbReference>
<protein>
    <submittedName>
        <fullName evidence="2">Hemagglutinin-related protein</fullName>
    </submittedName>
</protein>
<dbReference type="Pfam" id="PF03797">
    <property type="entry name" value="Autotransporter"/>
    <property type="match status" value="1"/>
</dbReference>
<gene>
    <name evidence="2" type="ordered locus">Hsero_4466</name>
</gene>
<dbReference type="OrthoDB" id="5720638at2"/>
<dbReference type="Gene3D" id="2.40.128.130">
    <property type="entry name" value="Autotransporter beta-domain"/>
    <property type="match status" value="1"/>
</dbReference>
<dbReference type="Pfam" id="PF01833">
    <property type="entry name" value="TIG"/>
    <property type="match status" value="1"/>
</dbReference>
<proteinExistence type="predicted"/>
<dbReference type="Gene3D" id="2.60.40.10">
    <property type="entry name" value="Immunoglobulins"/>
    <property type="match status" value="8"/>
</dbReference>
<dbReference type="GeneID" id="29391354"/>
<accession>D8IVX4</accession>
<dbReference type="SMART" id="SM00869">
    <property type="entry name" value="Autotransporter"/>
    <property type="match status" value="1"/>
</dbReference>
<dbReference type="Proteomes" id="UP000000329">
    <property type="component" value="Chromosome"/>
</dbReference>
<dbReference type="STRING" id="757424.Hsero_4466"/>
<dbReference type="HOGENOM" id="CLU_281417_0_0_4"/>
<dbReference type="PROSITE" id="PS51208">
    <property type="entry name" value="AUTOTRANSPORTER"/>
    <property type="match status" value="1"/>
</dbReference>
<dbReference type="InterPro" id="IPR036709">
    <property type="entry name" value="Autotransporte_beta_dom_sf"/>
</dbReference>
<name>D8IVX4_HERSS</name>
<dbReference type="InterPro" id="IPR005546">
    <property type="entry name" value="Autotransporte_beta"/>
</dbReference>
<dbReference type="InterPro" id="IPR032109">
    <property type="entry name" value="Big_3_5"/>
</dbReference>
<organism evidence="2 3">
    <name type="scientific">Herbaspirillum seropedicae (strain SmR1)</name>
    <dbReference type="NCBI Taxonomy" id="757424"/>
    <lineage>
        <taxon>Bacteria</taxon>
        <taxon>Pseudomonadati</taxon>
        <taxon>Pseudomonadota</taxon>
        <taxon>Betaproteobacteria</taxon>
        <taxon>Burkholderiales</taxon>
        <taxon>Oxalobacteraceae</taxon>
        <taxon>Herbaspirillum</taxon>
    </lineage>
</organism>
<dbReference type="EMBL" id="CP002039">
    <property type="protein sequence ID" value="ADJ65932.1"/>
    <property type="molecule type" value="Genomic_DNA"/>
</dbReference>
<evidence type="ECO:0000313" key="2">
    <source>
        <dbReference type="EMBL" id="ADJ65932.1"/>
    </source>
</evidence>
<dbReference type="AlphaFoldDB" id="D8IVX4"/>
<dbReference type="KEGG" id="hse:Hsero_4466"/>